<dbReference type="Proteomes" id="UP000730482">
    <property type="component" value="Unassembled WGS sequence"/>
</dbReference>
<keyword evidence="2" id="KW-1185">Reference proteome</keyword>
<gene>
    <name evidence="1" type="ORF">KGQ19_04545</name>
</gene>
<protein>
    <submittedName>
        <fullName evidence="1">Uncharacterized protein</fullName>
    </submittedName>
</protein>
<organism evidence="1 2">
    <name type="scientific">Catenulispora pinistramenti</name>
    <dbReference type="NCBI Taxonomy" id="2705254"/>
    <lineage>
        <taxon>Bacteria</taxon>
        <taxon>Bacillati</taxon>
        <taxon>Actinomycetota</taxon>
        <taxon>Actinomycetes</taxon>
        <taxon>Catenulisporales</taxon>
        <taxon>Catenulisporaceae</taxon>
        <taxon>Catenulispora</taxon>
    </lineage>
</organism>
<accession>A0ABS5KK95</accession>
<reference evidence="1 2" key="1">
    <citation type="submission" date="2020-02" db="EMBL/GenBank/DDBJ databases">
        <title>Acidophilic actinobacteria isolated from forest soil.</title>
        <authorList>
            <person name="Golinska P."/>
        </authorList>
    </citation>
    <scope>NUCLEOTIDE SEQUENCE [LARGE SCALE GENOMIC DNA]</scope>
    <source>
        <strain evidence="1 2">NL8</strain>
    </source>
</reference>
<evidence type="ECO:0000313" key="2">
    <source>
        <dbReference type="Proteomes" id="UP000730482"/>
    </source>
</evidence>
<dbReference type="RefSeq" id="WP_212007784.1">
    <property type="nucleotide sequence ID" value="NZ_JAAFYZ010000010.1"/>
</dbReference>
<evidence type="ECO:0000313" key="1">
    <source>
        <dbReference type="EMBL" id="MBS2546131.1"/>
    </source>
</evidence>
<name>A0ABS5KK95_9ACTN</name>
<sequence>MIDQAPPRDEEVLGVLQGRDGVASRVVLSNGQKLVVFNIAWGYDLGERYAHVTTNISPGVDGAAVDVFSTMLVETIVDPGDGTVLYQAP</sequence>
<proteinExistence type="predicted"/>
<dbReference type="EMBL" id="JAAFYZ010000010">
    <property type="protein sequence ID" value="MBS2546131.1"/>
    <property type="molecule type" value="Genomic_DNA"/>
</dbReference>
<comment type="caution">
    <text evidence="1">The sequence shown here is derived from an EMBL/GenBank/DDBJ whole genome shotgun (WGS) entry which is preliminary data.</text>
</comment>